<dbReference type="CDD" id="cd00293">
    <property type="entry name" value="USP-like"/>
    <property type="match status" value="1"/>
</dbReference>
<dbReference type="Pfam" id="PF00582">
    <property type="entry name" value="Usp"/>
    <property type="match status" value="1"/>
</dbReference>
<evidence type="ECO:0000256" key="1">
    <source>
        <dbReference type="ARBA" id="ARBA00008791"/>
    </source>
</evidence>
<comment type="similarity">
    <text evidence="1">Belongs to the universal stress protein A family.</text>
</comment>
<dbReference type="PRINTS" id="PR01438">
    <property type="entry name" value="UNVRSLSTRESS"/>
</dbReference>
<dbReference type="Gene3D" id="3.40.50.12370">
    <property type="match status" value="1"/>
</dbReference>
<dbReference type="PANTHER" id="PTHR46268">
    <property type="entry name" value="STRESS RESPONSE PROTEIN NHAX"/>
    <property type="match status" value="1"/>
</dbReference>
<name>A0ABW5KWV7_9FLAO</name>
<keyword evidence="4" id="KW-1185">Reference proteome</keyword>
<evidence type="ECO:0000313" key="4">
    <source>
        <dbReference type="Proteomes" id="UP001597472"/>
    </source>
</evidence>
<comment type="caution">
    <text evidence="3">The sequence shown here is derived from an EMBL/GenBank/DDBJ whole genome shotgun (WGS) entry which is preliminary data.</text>
</comment>
<dbReference type="PANTHER" id="PTHR46268:SF6">
    <property type="entry name" value="UNIVERSAL STRESS PROTEIN UP12"/>
    <property type="match status" value="1"/>
</dbReference>
<sequence>MRPILIPTDFSENALNAIKFALELFKYERSAFYFLHTYEDRVYNNPDLTRGNVQEISDAVHAQVMEKLNDTLEFVNKISPNPRHEYHIVAANNALVDEADKLVKAHNMDIIVMGTRGETNDPKVVFGSHTLQVLKYVPCPVLAIPEHYKYTQPKQVLFPTNLLIPYKRRELKLLCQMVAPYRAKIDVLYVSKSKQLSLRQEDNLNFIKDVVCKNDIKLITDNNPDVTTAIEAYLKANKTDMLVMVNTRQSFFETMLMQSAVAKMTLHVGIPLLVMQNLRR</sequence>
<accession>A0ABW5KWV7</accession>
<evidence type="ECO:0000313" key="3">
    <source>
        <dbReference type="EMBL" id="MFD2552006.1"/>
    </source>
</evidence>
<dbReference type="EMBL" id="JBHULS010000003">
    <property type="protein sequence ID" value="MFD2552006.1"/>
    <property type="molecule type" value="Genomic_DNA"/>
</dbReference>
<dbReference type="RefSeq" id="WP_376893722.1">
    <property type="nucleotide sequence ID" value="NZ_JBHULS010000003.1"/>
</dbReference>
<dbReference type="InterPro" id="IPR006016">
    <property type="entry name" value="UspA"/>
</dbReference>
<dbReference type="SUPFAM" id="SSF52402">
    <property type="entry name" value="Adenine nucleotide alpha hydrolases-like"/>
    <property type="match status" value="2"/>
</dbReference>
<organism evidence="3 4">
    <name type="scientific">Bizionia sediminis</name>
    <dbReference type="NCBI Taxonomy" id="1737064"/>
    <lineage>
        <taxon>Bacteria</taxon>
        <taxon>Pseudomonadati</taxon>
        <taxon>Bacteroidota</taxon>
        <taxon>Flavobacteriia</taxon>
        <taxon>Flavobacteriales</taxon>
        <taxon>Flavobacteriaceae</taxon>
        <taxon>Bizionia</taxon>
    </lineage>
</organism>
<dbReference type="InterPro" id="IPR006015">
    <property type="entry name" value="Universal_stress_UspA"/>
</dbReference>
<evidence type="ECO:0000259" key="2">
    <source>
        <dbReference type="Pfam" id="PF00582"/>
    </source>
</evidence>
<proteinExistence type="inferred from homology"/>
<reference evidence="4" key="1">
    <citation type="journal article" date="2019" name="Int. J. Syst. Evol. Microbiol.">
        <title>The Global Catalogue of Microorganisms (GCM) 10K type strain sequencing project: providing services to taxonomists for standard genome sequencing and annotation.</title>
        <authorList>
            <consortium name="The Broad Institute Genomics Platform"/>
            <consortium name="The Broad Institute Genome Sequencing Center for Infectious Disease"/>
            <person name="Wu L."/>
            <person name="Ma J."/>
        </authorList>
    </citation>
    <scope>NUCLEOTIDE SEQUENCE [LARGE SCALE GENOMIC DNA]</scope>
    <source>
        <strain evidence="4">KCTC 42587</strain>
    </source>
</reference>
<protein>
    <submittedName>
        <fullName evidence="3">Universal stress protein</fullName>
    </submittedName>
</protein>
<gene>
    <name evidence="3" type="ORF">ACFSQP_09275</name>
</gene>
<dbReference type="Proteomes" id="UP001597472">
    <property type="component" value="Unassembled WGS sequence"/>
</dbReference>
<feature type="domain" description="UspA" evidence="2">
    <location>
        <begin position="1"/>
        <end position="145"/>
    </location>
</feature>